<dbReference type="InterPro" id="IPR004662">
    <property type="entry name" value="AcgluKinase_fam"/>
</dbReference>
<comment type="function">
    <text evidence="8">Catalyzes the phosphorylation of LysW-gamma-alpha-aminoadipate.</text>
</comment>
<comment type="subcellular location">
    <subcellularLocation>
        <location evidence="8">Cytoplasm</location>
    </subcellularLocation>
</comment>
<dbReference type="GO" id="GO:0043744">
    <property type="term" value="F:N2-acetyl-L-aminoadipate kinase activity"/>
    <property type="evidence" value="ECO:0007669"/>
    <property type="project" value="RHEA"/>
</dbReference>
<evidence type="ECO:0000256" key="8">
    <source>
        <dbReference type="HAMAP-Rule" id="MF_02082"/>
    </source>
</evidence>
<organism evidence="11">
    <name type="scientific">Thermogemmatispora argillosa</name>
    <dbReference type="NCBI Taxonomy" id="2045280"/>
    <lineage>
        <taxon>Bacteria</taxon>
        <taxon>Bacillati</taxon>
        <taxon>Chloroflexota</taxon>
        <taxon>Ktedonobacteria</taxon>
        <taxon>Thermogemmatisporales</taxon>
        <taxon>Thermogemmatisporaceae</taxon>
        <taxon>Thermogemmatispora</taxon>
    </lineage>
</organism>
<keyword evidence="7 8" id="KW-0457">Lysine biosynthesis</keyword>
<dbReference type="GO" id="GO:0005737">
    <property type="term" value="C:cytoplasm"/>
    <property type="evidence" value="ECO:0007669"/>
    <property type="project" value="UniProtKB-SubCell"/>
</dbReference>
<dbReference type="Gene3D" id="3.40.1160.10">
    <property type="entry name" value="Acetylglutamate kinase-like"/>
    <property type="match status" value="1"/>
</dbReference>
<proteinExistence type="inferred from homology"/>
<dbReference type="GO" id="GO:0005524">
    <property type="term" value="F:ATP binding"/>
    <property type="evidence" value="ECO:0007669"/>
    <property type="project" value="UniProtKB-KW"/>
</dbReference>
<evidence type="ECO:0000256" key="4">
    <source>
        <dbReference type="ARBA" id="ARBA00022741"/>
    </source>
</evidence>
<comment type="catalytic activity">
    <reaction evidence="8">
        <text>[amino-group carrier protein]-C-terminal-N-(1,4-dicarboxybutan-1-yl)-L-glutamine + ATP = [amino-group carrier protein]-C-terminal-N-(1-carboxy-5-phosphooxy-5-oxopentan-1-yl)-L-glutamine + ADP</text>
        <dbReference type="Rhea" id="RHEA:41944"/>
        <dbReference type="Rhea" id="RHEA-COMP:9694"/>
        <dbReference type="Rhea" id="RHEA-COMP:9712"/>
        <dbReference type="ChEBI" id="CHEBI:30616"/>
        <dbReference type="ChEBI" id="CHEBI:78499"/>
        <dbReference type="ChEBI" id="CHEBI:78503"/>
        <dbReference type="ChEBI" id="CHEBI:456216"/>
        <dbReference type="EC" id="2.7.2.17"/>
    </reaction>
</comment>
<keyword evidence="1 8" id="KW-0963">Cytoplasm</keyword>
<gene>
    <name evidence="8" type="primary">lysZ</name>
    <name evidence="11" type="ORF">KTA_29980</name>
</gene>
<sequence>MTLVVKIGGGAGIDAAPIVDEIARLVTEGERVVLVHGGSQLTNELSERLGHPMQVLTAPNGMTSRYTDAETLRIYAMAVAGQINTELVALLQRRGVNALGLAGVDGRLLLARRKTALRAVMPDGRIRVVRDDYSGQIEQVNAPLLRLLLEAGYTPVVAPLALGLEGERLNVDGDRVAAAIAAALGVETLAILTNVPGLLRDLADPTSVVRVIAAPDLEEYLPYAQGRMRKKLLGAREALAGGVQRVCIGSSSLAALLAGDGTVITASVDLSEAGAASSSSSSSSIPALSGEVRR</sequence>
<evidence type="ECO:0000256" key="7">
    <source>
        <dbReference type="ARBA" id="ARBA00023154"/>
    </source>
</evidence>
<keyword evidence="6 8" id="KW-0067">ATP-binding</keyword>
<feature type="site" description="Transition state stabilizer" evidence="8">
    <location>
        <position position="231"/>
    </location>
</feature>
<dbReference type="GO" id="GO:0006526">
    <property type="term" value="P:L-arginine biosynthetic process"/>
    <property type="evidence" value="ECO:0007669"/>
    <property type="project" value="TreeGrafter"/>
</dbReference>
<dbReference type="AlphaFoldDB" id="A0A455T5U6"/>
<comment type="pathway">
    <text evidence="8">Amino-acid biosynthesis; L-lysine biosynthesis via AAA pathway; L-lysine from L-alpha-aminoadipate (Thermus route): step 2/5.</text>
</comment>
<accession>A0A455T5U6</accession>
<dbReference type="InterPro" id="IPR001048">
    <property type="entry name" value="Asp/Glu/Uridylate_kinase"/>
</dbReference>
<dbReference type="EMBL" id="AP019377">
    <property type="protein sequence ID" value="BBH94799.1"/>
    <property type="molecule type" value="Genomic_DNA"/>
</dbReference>
<reference evidence="11" key="1">
    <citation type="submission" date="2018-12" db="EMBL/GenBank/DDBJ databases">
        <title>Novel natural products biosynthetic potential of the class Ktedonobacteria.</title>
        <authorList>
            <person name="Zheng Y."/>
            <person name="Saitou A."/>
            <person name="Wang C.M."/>
            <person name="Toyoda A."/>
            <person name="Minakuchi Y."/>
            <person name="Sekiguchi Y."/>
            <person name="Ueda K."/>
            <person name="Takano H."/>
            <person name="Sakai Y."/>
            <person name="Yokota A."/>
            <person name="Yabe S."/>
        </authorList>
    </citation>
    <scope>NUCLEOTIDE SEQUENCE</scope>
    <source>
        <strain evidence="11">A3-2</strain>
    </source>
</reference>
<comment type="similarity">
    <text evidence="8">Belongs to the acetylglutamate kinase family. LysZ subfamily.</text>
</comment>
<dbReference type="PRINTS" id="PR00474">
    <property type="entry name" value="GLU5KINASE"/>
</dbReference>
<keyword evidence="2 8" id="KW-0028">Amino-acid biosynthesis</keyword>
<evidence type="ECO:0000256" key="3">
    <source>
        <dbReference type="ARBA" id="ARBA00022679"/>
    </source>
</evidence>
<dbReference type="PANTHER" id="PTHR23342:SF20">
    <property type="entry name" value="[LYSW]-AMINOADIPATE KINASE"/>
    <property type="match status" value="1"/>
</dbReference>
<evidence type="ECO:0000256" key="2">
    <source>
        <dbReference type="ARBA" id="ARBA00022605"/>
    </source>
</evidence>
<dbReference type="InterPro" id="IPR036393">
    <property type="entry name" value="AceGlu_kinase-like_sf"/>
</dbReference>
<dbReference type="GO" id="GO:0019878">
    <property type="term" value="P:lysine biosynthetic process via aminoadipic acid"/>
    <property type="evidence" value="ECO:0007669"/>
    <property type="project" value="UniProtKB-UniRule"/>
</dbReference>
<dbReference type="NCBIfam" id="TIGR00761">
    <property type="entry name" value="argB"/>
    <property type="match status" value="1"/>
</dbReference>
<evidence type="ECO:0000313" key="11">
    <source>
        <dbReference type="EMBL" id="BBH94799.1"/>
    </source>
</evidence>
<dbReference type="GO" id="GO:0003991">
    <property type="term" value="F:acetylglutamate kinase activity"/>
    <property type="evidence" value="ECO:0007669"/>
    <property type="project" value="TreeGrafter"/>
</dbReference>
<keyword evidence="4 8" id="KW-0547">Nucleotide-binding</keyword>
<dbReference type="InterPro" id="IPR001057">
    <property type="entry name" value="Glu/AcGlu_kinase"/>
</dbReference>
<evidence type="ECO:0000256" key="5">
    <source>
        <dbReference type="ARBA" id="ARBA00022777"/>
    </source>
</evidence>
<dbReference type="PIRSF" id="PIRSF000728">
    <property type="entry name" value="NAGK"/>
    <property type="match status" value="1"/>
</dbReference>
<evidence type="ECO:0000259" key="10">
    <source>
        <dbReference type="Pfam" id="PF00696"/>
    </source>
</evidence>
<feature type="binding site" evidence="8">
    <location>
        <position position="65"/>
    </location>
    <ligand>
        <name>substrate</name>
    </ligand>
</feature>
<evidence type="ECO:0000256" key="9">
    <source>
        <dbReference type="SAM" id="MobiDB-lite"/>
    </source>
</evidence>
<comment type="caution">
    <text evidence="8">Lacks conserved residue(s) required for the propagation of feature annotation.</text>
</comment>
<name>A0A455T5U6_9CHLR</name>
<keyword evidence="3 8" id="KW-0808">Transferase</keyword>
<dbReference type="NCBIfam" id="NF010659">
    <property type="entry name" value="PRK14058.1-1"/>
    <property type="match status" value="1"/>
</dbReference>
<dbReference type="Pfam" id="PF00696">
    <property type="entry name" value="AA_kinase"/>
    <property type="match status" value="1"/>
</dbReference>
<dbReference type="InterPro" id="IPR037529">
    <property type="entry name" value="LysZ"/>
</dbReference>
<dbReference type="EC" id="2.7.2.17" evidence="8"/>
<dbReference type="SUPFAM" id="SSF53633">
    <property type="entry name" value="Carbamate kinase-like"/>
    <property type="match status" value="1"/>
</dbReference>
<feature type="site" description="Transition state stabilizer" evidence="8">
    <location>
        <position position="6"/>
    </location>
</feature>
<evidence type="ECO:0000256" key="6">
    <source>
        <dbReference type="ARBA" id="ARBA00022840"/>
    </source>
</evidence>
<feature type="domain" description="Aspartate/glutamate/uridylate kinase" evidence="10">
    <location>
        <begin position="1"/>
        <end position="249"/>
    </location>
</feature>
<evidence type="ECO:0000256" key="1">
    <source>
        <dbReference type="ARBA" id="ARBA00022490"/>
    </source>
</evidence>
<feature type="binding site" evidence="8">
    <location>
        <position position="170"/>
    </location>
    <ligand>
        <name>substrate</name>
    </ligand>
</feature>
<protein>
    <recommendedName>
        <fullName evidence="8">Putative [LysW]-aminoadipate kinase</fullName>
        <ecNumber evidence="8">2.7.2.17</ecNumber>
    </recommendedName>
</protein>
<keyword evidence="5 8" id="KW-0418">Kinase</keyword>
<dbReference type="HAMAP" id="MF_02082">
    <property type="entry name" value="LysZ"/>
    <property type="match status" value="1"/>
</dbReference>
<feature type="region of interest" description="Disordered" evidence="9">
    <location>
        <begin position="272"/>
        <end position="294"/>
    </location>
</feature>
<dbReference type="PANTHER" id="PTHR23342">
    <property type="entry name" value="N-ACETYLGLUTAMATE SYNTHASE"/>
    <property type="match status" value="1"/>
</dbReference>
<dbReference type="UniPathway" id="UPA00033">
    <property type="reaction ID" value="UER00036"/>
</dbReference>